<proteinExistence type="predicted"/>
<name>A0ABT6HPZ3_9ACTN</name>
<dbReference type="Proteomes" id="UP001223144">
    <property type="component" value="Unassembled WGS sequence"/>
</dbReference>
<organism evidence="1 2">
    <name type="scientific">Streptomyces chengmaiensis</name>
    <dbReference type="NCBI Taxonomy" id="3040919"/>
    <lineage>
        <taxon>Bacteria</taxon>
        <taxon>Bacillati</taxon>
        <taxon>Actinomycetota</taxon>
        <taxon>Actinomycetes</taxon>
        <taxon>Kitasatosporales</taxon>
        <taxon>Streptomycetaceae</taxon>
        <taxon>Streptomyces</taxon>
    </lineage>
</organism>
<sequence>MMSGFAPSAAAAQEAGSGSVEHDWRFAELVARSCLQPELALRYALEPRNVLAEFGLTTGPESPIPALPTGADAEVCIINLSSSATDLSYDETGGTQPCICGTRAALTPEPAGRPVRQGAAAPLRV</sequence>
<keyword evidence="2" id="KW-1185">Reference proteome</keyword>
<gene>
    <name evidence="1" type="ORF">QCN29_18730</name>
</gene>
<dbReference type="RefSeq" id="WP_279929440.1">
    <property type="nucleotide sequence ID" value="NZ_JARWBG010000021.1"/>
</dbReference>
<comment type="caution">
    <text evidence="1">The sequence shown here is derived from an EMBL/GenBank/DDBJ whole genome shotgun (WGS) entry which is preliminary data.</text>
</comment>
<accession>A0ABT6HPZ3</accession>
<evidence type="ECO:0000313" key="2">
    <source>
        <dbReference type="Proteomes" id="UP001223144"/>
    </source>
</evidence>
<dbReference type="EMBL" id="JARWBG010000021">
    <property type="protein sequence ID" value="MDH2390788.1"/>
    <property type="molecule type" value="Genomic_DNA"/>
</dbReference>
<protein>
    <submittedName>
        <fullName evidence="1">Uncharacterized protein</fullName>
    </submittedName>
</protein>
<evidence type="ECO:0000313" key="1">
    <source>
        <dbReference type="EMBL" id="MDH2390788.1"/>
    </source>
</evidence>
<reference evidence="1 2" key="1">
    <citation type="submission" date="2023-04" db="EMBL/GenBank/DDBJ databases">
        <title>Streptomyces chengmaiensis sp. nov. isolated from the stem of mangrove plant in Hainan.</title>
        <authorList>
            <person name="Huang X."/>
            <person name="Zhou S."/>
            <person name="Chu X."/>
            <person name="Xie Y."/>
            <person name="Lin Y."/>
        </authorList>
    </citation>
    <scope>NUCLEOTIDE SEQUENCE [LARGE SCALE GENOMIC DNA]</scope>
    <source>
        <strain evidence="1 2">HNM0663</strain>
    </source>
</reference>